<dbReference type="AlphaFoldDB" id="A0A6A6TDB1"/>
<organism evidence="2 3">
    <name type="scientific">Lophiostoma macrostomum CBS 122681</name>
    <dbReference type="NCBI Taxonomy" id="1314788"/>
    <lineage>
        <taxon>Eukaryota</taxon>
        <taxon>Fungi</taxon>
        <taxon>Dikarya</taxon>
        <taxon>Ascomycota</taxon>
        <taxon>Pezizomycotina</taxon>
        <taxon>Dothideomycetes</taxon>
        <taxon>Pleosporomycetidae</taxon>
        <taxon>Pleosporales</taxon>
        <taxon>Lophiostomataceae</taxon>
        <taxon>Lophiostoma</taxon>
    </lineage>
</organism>
<reference evidence="2" key="1">
    <citation type="journal article" date="2020" name="Stud. Mycol.">
        <title>101 Dothideomycetes genomes: a test case for predicting lifestyles and emergence of pathogens.</title>
        <authorList>
            <person name="Haridas S."/>
            <person name="Albert R."/>
            <person name="Binder M."/>
            <person name="Bloem J."/>
            <person name="Labutti K."/>
            <person name="Salamov A."/>
            <person name="Andreopoulos B."/>
            <person name="Baker S."/>
            <person name="Barry K."/>
            <person name="Bills G."/>
            <person name="Bluhm B."/>
            <person name="Cannon C."/>
            <person name="Castanera R."/>
            <person name="Culley D."/>
            <person name="Daum C."/>
            <person name="Ezra D."/>
            <person name="Gonzalez J."/>
            <person name="Henrissat B."/>
            <person name="Kuo A."/>
            <person name="Liang C."/>
            <person name="Lipzen A."/>
            <person name="Lutzoni F."/>
            <person name="Magnuson J."/>
            <person name="Mondo S."/>
            <person name="Nolan M."/>
            <person name="Ohm R."/>
            <person name="Pangilinan J."/>
            <person name="Park H.-J."/>
            <person name="Ramirez L."/>
            <person name="Alfaro M."/>
            <person name="Sun H."/>
            <person name="Tritt A."/>
            <person name="Yoshinaga Y."/>
            <person name="Zwiers L.-H."/>
            <person name="Turgeon B."/>
            <person name="Goodwin S."/>
            <person name="Spatafora J."/>
            <person name="Crous P."/>
            <person name="Grigoriev I."/>
        </authorList>
    </citation>
    <scope>NUCLEOTIDE SEQUENCE</scope>
    <source>
        <strain evidence="2">CBS 122681</strain>
    </source>
</reference>
<dbReference type="Proteomes" id="UP000799324">
    <property type="component" value="Unassembled WGS sequence"/>
</dbReference>
<protein>
    <submittedName>
        <fullName evidence="2">HET-domain-containing protein</fullName>
    </submittedName>
</protein>
<dbReference type="Pfam" id="PF06985">
    <property type="entry name" value="HET"/>
    <property type="match status" value="1"/>
</dbReference>
<accession>A0A6A6TDB1</accession>
<keyword evidence="3" id="KW-1185">Reference proteome</keyword>
<sequence>MDWNRGHITPELIPFQNPSPPTILSSVLSHPQVLRTGEEYAYSRIGYDQVRLLALVQGKRDDPVICSLKILPIGRLEGSQLVYQALSYAWGQEPASEQILIGDIPPQNGNTVDGEELDTIVTRPFFVRPNLFAALKRLRVEKEDLWFWIDAICINQDDDAEKSHQLPKMLGIYCNAWNVCIWLGELEPLEHLEGNSHPLDFVSTLVNLKLLDRITVEDWDESTARSFAAFAQLLSKPWFRRRWVIQEVSASTRASVQCGDRKINWIDFTDAVHLFLSQLEKIKTLYDGTRLSRQLPDAMTHVESGGARAIVQATRNVLRKDESGKVVRRLRSLEVLITTFVLFDASNPRDTIYALLSLASDTFSMEPDYKKPVLQIYAAFVEHCTISSGSLDIICRHWALALNQDSLAQGSLVPSWIGTVTELPFAGSSGPGGRQNGDSLVGDPGKRVYSASGDRRATCRFQYLHSLIDFAPLSMPGDESSFRLVNQARLSARGLSLASVVRTSLQVVDGTIPYDGFELIGWERKVDVNQIPDHFWRILVADREDDGSRAPSWWRRACLYCLSKTNRYGDLNTTKFMGGSSLPGMVRTYLKRVQAMVWNRKFFECRMSIFPYRKLYGICPRDTQVSDIVCILYGCSVPVVLRNSTPVVGFKESFELIGECYVHGMMDGEALELDQSLPEVEFDIR</sequence>
<evidence type="ECO:0000259" key="1">
    <source>
        <dbReference type="Pfam" id="PF06985"/>
    </source>
</evidence>
<dbReference type="InterPro" id="IPR010730">
    <property type="entry name" value="HET"/>
</dbReference>
<dbReference type="EMBL" id="MU004334">
    <property type="protein sequence ID" value="KAF2656614.1"/>
    <property type="molecule type" value="Genomic_DNA"/>
</dbReference>
<proteinExistence type="predicted"/>
<dbReference type="InterPro" id="IPR052895">
    <property type="entry name" value="HetReg/Transcr_Mod"/>
</dbReference>
<dbReference type="OrthoDB" id="2157530at2759"/>
<dbReference type="PANTHER" id="PTHR24148">
    <property type="entry name" value="ANKYRIN REPEAT DOMAIN-CONTAINING PROTEIN 39 HOMOLOG-RELATED"/>
    <property type="match status" value="1"/>
</dbReference>
<feature type="domain" description="Heterokaryon incompatibility" evidence="1">
    <location>
        <begin position="83"/>
        <end position="247"/>
    </location>
</feature>
<dbReference type="Pfam" id="PF26639">
    <property type="entry name" value="Het-6_barrel"/>
    <property type="match status" value="1"/>
</dbReference>
<evidence type="ECO:0000313" key="2">
    <source>
        <dbReference type="EMBL" id="KAF2656614.1"/>
    </source>
</evidence>
<dbReference type="PANTHER" id="PTHR24148:SF64">
    <property type="entry name" value="HETEROKARYON INCOMPATIBILITY DOMAIN-CONTAINING PROTEIN"/>
    <property type="match status" value="1"/>
</dbReference>
<evidence type="ECO:0000313" key="3">
    <source>
        <dbReference type="Proteomes" id="UP000799324"/>
    </source>
</evidence>
<name>A0A6A6TDB1_9PLEO</name>
<gene>
    <name evidence="2" type="ORF">K491DRAFT_596510</name>
</gene>